<keyword evidence="3" id="KW-1185">Reference proteome</keyword>
<feature type="compositionally biased region" description="Polar residues" evidence="1">
    <location>
        <begin position="38"/>
        <end position="53"/>
    </location>
</feature>
<comment type="caution">
    <text evidence="2">The sequence shown here is derived from an EMBL/GenBank/DDBJ whole genome shotgun (WGS) entry which is preliminary data.</text>
</comment>
<feature type="region of interest" description="Disordered" evidence="1">
    <location>
        <begin position="32"/>
        <end position="53"/>
    </location>
</feature>
<name>A0A6A1QC26_BALPH</name>
<dbReference type="AlphaFoldDB" id="A0A6A1QC26"/>
<dbReference type="EMBL" id="SGJD01000452">
    <property type="protein sequence ID" value="KAB0405137.1"/>
    <property type="molecule type" value="Genomic_DNA"/>
</dbReference>
<accession>A0A6A1QC26</accession>
<gene>
    <name evidence="2" type="ORF">E2I00_003791</name>
</gene>
<evidence type="ECO:0000313" key="2">
    <source>
        <dbReference type="EMBL" id="KAB0405137.1"/>
    </source>
</evidence>
<reference evidence="2 3" key="1">
    <citation type="journal article" date="2019" name="PLoS ONE">
        <title>Genomic analyses reveal an absence of contemporary introgressive admixture between fin whales and blue whales, despite known hybrids.</title>
        <authorList>
            <person name="Westbury M.V."/>
            <person name="Petersen B."/>
            <person name="Lorenzen E.D."/>
        </authorList>
    </citation>
    <scope>NUCLEOTIDE SEQUENCE [LARGE SCALE GENOMIC DNA]</scope>
    <source>
        <strain evidence="2">FinWhale-01</strain>
    </source>
</reference>
<evidence type="ECO:0000313" key="3">
    <source>
        <dbReference type="Proteomes" id="UP000437017"/>
    </source>
</evidence>
<protein>
    <submittedName>
        <fullName evidence="2">Uncharacterized protein</fullName>
    </submittedName>
</protein>
<evidence type="ECO:0000256" key="1">
    <source>
        <dbReference type="SAM" id="MobiDB-lite"/>
    </source>
</evidence>
<organism evidence="2 3">
    <name type="scientific">Balaenoptera physalus</name>
    <name type="common">Fin whale</name>
    <name type="synonym">Balaena physalus</name>
    <dbReference type="NCBI Taxonomy" id="9770"/>
    <lineage>
        <taxon>Eukaryota</taxon>
        <taxon>Metazoa</taxon>
        <taxon>Chordata</taxon>
        <taxon>Craniata</taxon>
        <taxon>Vertebrata</taxon>
        <taxon>Euteleostomi</taxon>
        <taxon>Mammalia</taxon>
        <taxon>Eutheria</taxon>
        <taxon>Laurasiatheria</taxon>
        <taxon>Artiodactyla</taxon>
        <taxon>Whippomorpha</taxon>
        <taxon>Cetacea</taxon>
        <taxon>Mysticeti</taxon>
        <taxon>Balaenopteridae</taxon>
        <taxon>Balaenoptera</taxon>
    </lineage>
</organism>
<sequence>MNVQDMATKFYKTNPLEIEDCENKNLSMSQDFGKKGSLNKTSNMISQELTNLN</sequence>
<dbReference type="Proteomes" id="UP000437017">
    <property type="component" value="Unassembled WGS sequence"/>
</dbReference>
<proteinExistence type="predicted"/>